<accession>A0A1Y2II22</accession>
<dbReference type="PANTHER" id="PTHR38248">
    <property type="entry name" value="FUNK1 6"/>
    <property type="match status" value="1"/>
</dbReference>
<dbReference type="InterPro" id="IPR011009">
    <property type="entry name" value="Kinase-like_dom_sf"/>
</dbReference>
<proteinExistence type="predicted"/>
<dbReference type="AlphaFoldDB" id="A0A1Y2II22"/>
<dbReference type="SUPFAM" id="SSF56112">
    <property type="entry name" value="Protein kinase-like (PK-like)"/>
    <property type="match status" value="1"/>
</dbReference>
<evidence type="ECO:0000313" key="3">
    <source>
        <dbReference type="EMBL" id="OSD00264.1"/>
    </source>
</evidence>
<evidence type="ECO:0000259" key="2">
    <source>
        <dbReference type="Pfam" id="PF17667"/>
    </source>
</evidence>
<feature type="compositionally biased region" description="Low complexity" evidence="1">
    <location>
        <begin position="578"/>
        <end position="597"/>
    </location>
</feature>
<feature type="region of interest" description="Disordered" evidence="1">
    <location>
        <begin position="573"/>
        <end position="600"/>
    </location>
</feature>
<name>A0A1Y2II22_TRAC3</name>
<dbReference type="Pfam" id="PF17667">
    <property type="entry name" value="Pkinase_fungal"/>
    <property type="match status" value="1"/>
</dbReference>
<sequence>MPSVDQGLLEAMPGKQIKLPYDEWMTAFMTTAEVQAEGKAYDGLFDGVPTDKKESDMYEPLVAAVNGAGILGDFVLVNTTGIRTGKTSRHCGMYPKTCSLAVTEKRTVWVAIEAFIVCKPDDCVSDPYDVGMYDRAPYTDEGRETLSQIATYASEAFEIQHLTHHFGVVILGSSARLGRWDRAGIVFSSKFDYKKEPAKLAQFFWCMAHMTPEARGHDPSATRILPGSADYDILQPWKEGKVPLDENDYVGKRFAKTIAAPYAWYRLTVIDRQRGEKDFLIGQPIICHWGVVGRATRAYIALSVSEPGMPLVFLKDCWRIVEDCYEREGDILSYLNEKGVKNVPTVVCHGDVEGHRTVSQTLVERAEDAVEPYLDCRMQTHQHYRYVVREVGMPLEEFPTGEVLVSAITDAIIAHEQAYTIAKVLHRDVSHGNILIVPNSDRGIKRGYQGLLTDWELSTRLERYYAERPRTFQAGTWPFMSVRCLSLDGIGSHVQVADELESFLLVIIYCAVLHLRNTCRNADEFIEEFFGHGLPLYHVGQYTCSRYKSDTLTSGELIAMNCTPLVFLTGPPAATSGPRPRATSSTSASAPLPSTATKAEEKHPINDVIATLLLWFSARYEVLKPEPKPRQLPDAFEAYLKRYSTPAAPAATGLWQRLSSALAGLMPDLEELARARELAAQLKRREEFKRVAQNVESHASVIKLLTESLTRSWPSQDRKHSDQGGSSSKSPAIESTGGQAGSAPRPRSQEKAGEKRAASDDCPEAQENTASKRRRVAESSA</sequence>
<feature type="compositionally biased region" description="Basic and acidic residues" evidence="1">
    <location>
        <begin position="747"/>
        <end position="759"/>
    </location>
</feature>
<dbReference type="EMBL" id="KZ084120">
    <property type="protein sequence ID" value="OSD00264.1"/>
    <property type="molecule type" value="Genomic_DNA"/>
</dbReference>
<dbReference type="InterPro" id="IPR040976">
    <property type="entry name" value="Pkinase_fungal"/>
</dbReference>
<protein>
    <recommendedName>
        <fullName evidence="2">Fungal-type protein kinase domain-containing protein</fullName>
    </recommendedName>
</protein>
<reference evidence="3 4" key="1">
    <citation type="journal article" date="2015" name="Biotechnol. Biofuels">
        <title>Enhanced degradation of softwood versus hardwood by the white-rot fungus Pycnoporus coccineus.</title>
        <authorList>
            <person name="Couturier M."/>
            <person name="Navarro D."/>
            <person name="Chevret D."/>
            <person name="Henrissat B."/>
            <person name="Piumi F."/>
            <person name="Ruiz-Duenas F.J."/>
            <person name="Martinez A.T."/>
            <person name="Grigoriev I.V."/>
            <person name="Riley R."/>
            <person name="Lipzen A."/>
            <person name="Berrin J.G."/>
            <person name="Master E.R."/>
            <person name="Rosso M.N."/>
        </authorList>
    </citation>
    <scope>NUCLEOTIDE SEQUENCE [LARGE SCALE GENOMIC DNA]</scope>
    <source>
        <strain evidence="3 4">BRFM310</strain>
    </source>
</reference>
<feature type="domain" description="Fungal-type protein kinase" evidence="2">
    <location>
        <begin position="135"/>
        <end position="509"/>
    </location>
</feature>
<feature type="region of interest" description="Disordered" evidence="1">
    <location>
        <begin position="711"/>
        <end position="781"/>
    </location>
</feature>
<dbReference type="PANTHER" id="PTHR38248:SF2">
    <property type="entry name" value="FUNK1 11"/>
    <property type="match status" value="1"/>
</dbReference>
<gene>
    <name evidence="3" type="ORF">PYCCODRAFT_1479349</name>
</gene>
<evidence type="ECO:0000256" key="1">
    <source>
        <dbReference type="SAM" id="MobiDB-lite"/>
    </source>
</evidence>
<organism evidence="3 4">
    <name type="scientific">Trametes coccinea (strain BRFM310)</name>
    <name type="common">Pycnoporus coccineus</name>
    <dbReference type="NCBI Taxonomy" id="1353009"/>
    <lineage>
        <taxon>Eukaryota</taxon>
        <taxon>Fungi</taxon>
        <taxon>Dikarya</taxon>
        <taxon>Basidiomycota</taxon>
        <taxon>Agaricomycotina</taxon>
        <taxon>Agaricomycetes</taxon>
        <taxon>Polyporales</taxon>
        <taxon>Polyporaceae</taxon>
        <taxon>Trametes</taxon>
    </lineage>
</organism>
<keyword evidence="4" id="KW-1185">Reference proteome</keyword>
<evidence type="ECO:0000313" key="4">
    <source>
        <dbReference type="Proteomes" id="UP000193067"/>
    </source>
</evidence>
<dbReference type="OrthoDB" id="3265188at2759"/>
<dbReference type="Gene3D" id="1.10.510.10">
    <property type="entry name" value="Transferase(Phosphotransferase) domain 1"/>
    <property type="match status" value="1"/>
</dbReference>
<dbReference type="Proteomes" id="UP000193067">
    <property type="component" value="Unassembled WGS sequence"/>
</dbReference>